<dbReference type="InterPro" id="IPR041236">
    <property type="entry name" value="PriA_C"/>
</dbReference>
<dbReference type="Pfam" id="PF00270">
    <property type="entry name" value="DEAD"/>
    <property type="match status" value="1"/>
</dbReference>
<keyword evidence="10 11" id="KW-0413">Isomerase</keyword>
<dbReference type="InterPro" id="IPR040498">
    <property type="entry name" value="PriA_CRR"/>
</dbReference>
<gene>
    <name evidence="11 13" type="primary">priA</name>
    <name evidence="13" type="ORF">ACFOW1_02010</name>
</gene>
<comment type="function">
    <text evidence="11">Initiates the restart of stalled replication forks, which reloads the replicative helicase on sites other than the origin of replication. Recognizes and binds to abandoned replication forks and remodels them to uncover a helicase loading site. Promotes assembly of the primosome at these replication forks.</text>
</comment>
<proteinExistence type="inferred from homology"/>
<dbReference type="PROSITE" id="PS51192">
    <property type="entry name" value="HELICASE_ATP_BIND_1"/>
    <property type="match status" value="1"/>
</dbReference>
<keyword evidence="9 11" id="KW-0238">DNA-binding</keyword>
<evidence type="ECO:0000256" key="3">
    <source>
        <dbReference type="ARBA" id="ARBA00022723"/>
    </source>
</evidence>
<protein>
    <recommendedName>
        <fullName evidence="11">Replication restart protein PriA</fullName>
    </recommendedName>
    <alternativeName>
        <fullName evidence="11">ATP-dependent DNA helicase PriA</fullName>
        <ecNumber evidence="11">5.6.2.4</ecNumber>
    </alternativeName>
    <alternativeName>
        <fullName evidence="11">DNA 3'-5' helicase PriA</fullName>
    </alternativeName>
</protein>
<dbReference type="InterPro" id="IPR042115">
    <property type="entry name" value="PriA_3primeBD_sf"/>
</dbReference>
<feature type="binding site" evidence="11">
    <location>
        <position position="545"/>
    </location>
    <ligand>
        <name>Zn(2+)</name>
        <dbReference type="ChEBI" id="CHEBI:29105"/>
        <label>1</label>
    </ligand>
</feature>
<dbReference type="InterPro" id="IPR027417">
    <property type="entry name" value="P-loop_NTPase"/>
</dbReference>
<evidence type="ECO:0000313" key="13">
    <source>
        <dbReference type="EMBL" id="MFC4230647.1"/>
    </source>
</evidence>
<dbReference type="InterPro" id="IPR005259">
    <property type="entry name" value="PriA"/>
</dbReference>
<dbReference type="Pfam" id="PF17764">
    <property type="entry name" value="PriA_3primeBD"/>
    <property type="match status" value="1"/>
</dbReference>
<feature type="binding site" evidence="11">
    <location>
        <position position="551"/>
    </location>
    <ligand>
        <name>Zn(2+)</name>
        <dbReference type="ChEBI" id="CHEBI:29105"/>
        <label>2</label>
    </ligand>
</feature>
<keyword evidence="4 11" id="KW-0547">Nucleotide-binding</keyword>
<dbReference type="SMART" id="SM00490">
    <property type="entry name" value="HELICc"/>
    <property type="match status" value="1"/>
</dbReference>
<dbReference type="InterPro" id="IPR011545">
    <property type="entry name" value="DEAD/DEAH_box_helicase_dom"/>
</dbReference>
<dbReference type="InterPro" id="IPR041222">
    <property type="entry name" value="PriA_3primeBD"/>
</dbReference>
<evidence type="ECO:0000256" key="5">
    <source>
        <dbReference type="ARBA" id="ARBA00022801"/>
    </source>
</evidence>
<comment type="catalytic activity">
    <reaction evidence="11">
        <text>Couples ATP hydrolysis with the unwinding of duplex DNA by translocating in the 3'-5' direction.</text>
        <dbReference type="EC" id="5.6.2.4"/>
    </reaction>
</comment>
<keyword evidence="5 11" id="KW-0378">Hydrolase</keyword>
<evidence type="ECO:0000256" key="4">
    <source>
        <dbReference type="ARBA" id="ARBA00022741"/>
    </source>
</evidence>
<comment type="subunit">
    <text evidence="11">Component of the replication restart primosome.</text>
</comment>
<dbReference type="Proteomes" id="UP001595906">
    <property type="component" value="Unassembled WGS sequence"/>
</dbReference>
<dbReference type="Pfam" id="PF18319">
    <property type="entry name" value="Zn_ribbon_PriA"/>
    <property type="match status" value="1"/>
</dbReference>
<name>A0ABV8PUS3_9BACT</name>
<evidence type="ECO:0000256" key="8">
    <source>
        <dbReference type="ARBA" id="ARBA00022840"/>
    </source>
</evidence>
<feature type="domain" description="Helicase ATP-binding" evidence="12">
    <location>
        <begin position="312"/>
        <end position="479"/>
    </location>
</feature>
<dbReference type="InterPro" id="IPR001650">
    <property type="entry name" value="Helicase_C-like"/>
</dbReference>
<keyword evidence="14" id="KW-1185">Reference proteome</keyword>
<dbReference type="Pfam" id="PF00271">
    <property type="entry name" value="Helicase_C"/>
    <property type="match status" value="1"/>
</dbReference>
<feature type="binding site" evidence="11">
    <location>
        <position position="585"/>
    </location>
    <ligand>
        <name>Zn(2+)</name>
        <dbReference type="ChEBI" id="CHEBI:29105"/>
        <label>1</label>
    </ligand>
</feature>
<evidence type="ECO:0000256" key="11">
    <source>
        <dbReference type="HAMAP-Rule" id="MF_00983"/>
    </source>
</evidence>
<sequence length="836" mass="94691">MATPNNNTSNLFGASTSVGGNLYCEVIIPLALPITYTWAVPEHLVKAIAIGVRVEVDLRNKKYAGILKSISLQKPAAFEPKELLNVLDDEPLVYDNQLKLWQWISQYYMCSEGEVMQAAIPSNLKLSSESILIWNEECGYDLNDGTPFTDEEFIVAQALEVKKELRLSEVQQLLDSSHVYPIIKKLIDKQICYVWEELRDKYKTKTETYIYLHPTYNNDEALSELLNNFGKAPKQMELLLAYLHLIKTEGEVTQPVLLKKSNASAAQLKSLLEKGILIAEKKATDRIKALPKDITVNFDLSAAQQTAYNEVLTALAEKNVCLLHGVTASGKTQIYVKLIEQYMQQGKQVLYMLPEIALTSQIIRRLQVHFGGNIAIYHSKFNPNERVEIWNKVKKGQIKVVLGARSSLFLPFSNLGLIVVDEEHDASFKQQDPAPRYHARDAAVYYASLFNAKVLLGSATPSIESYYNCMQNKYSLVTLTERFGNVDLPTINLVDLKKLATKDKNKIALSPQMLSAVELSLSQQKQVILFQNRRGYSPYMICNNCGWIPQCQHCDVTLTYHKAKNKLSCHYCGTTYPVLHTCAACGSHNFIQKNFGTEKLEELVAEAFPNAKVARMDLDTVKGKNDHDTMIKLFEQQRIDILVGTQMVVKGLDFEHVNLVGIIDGDGILNFTDFRVNERAFQLMEQVSGRAGRKDGKGNVLIQVSNVQHPVLGYVQAHNYQALYQFEIEGRHNYQYPPFYRMIQLTLKHRDSYVAEEAANILLKGLEVNFKPYLNGPAQPPVDRIRNQYLWEILIKLPKSAQLINQCKREIQQQIAIIKSERKYASVAVVIDVDPV</sequence>
<feature type="binding site" evidence="11">
    <location>
        <position position="554"/>
    </location>
    <ligand>
        <name>Zn(2+)</name>
        <dbReference type="ChEBI" id="CHEBI:29105"/>
        <label>2</label>
    </ligand>
</feature>
<dbReference type="EC" id="5.6.2.4" evidence="11"/>
<dbReference type="RefSeq" id="WP_379011954.1">
    <property type="nucleotide sequence ID" value="NZ_JBHSDC010000002.1"/>
</dbReference>
<evidence type="ECO:0000259" key="12">
    <source>
        <dbReference type="PROSITE" id="PS51192"/>
    </source>
</evidence>
<keyword evidence="8 11" id="KW-0067">ATP-binding</keyword>
<dbReference type="PANTHER" id="PTHR30580">
    <property type="entry name" value="PRIMOSOMAL PROTEIN N"/>
    <property type="match status" value="1"/>
</dbReference>
<evidence type="ECO:0000256" key="10">
    <source>
        <dbReference type="ARBA" id="ARBA00023235"/>
    </source>
</evidence>
<dbReference type="Gene3D" id="3.40.1440.60">
    <property type="entry name" value="PriA, 3(prime) DNA-binding domain"/>
    <property type="match status" value="1"/>
</dbReference>
<organism evidence="13 14">
    <name type="scientific">Parasediminibacterium paludis</name>
    <dbReference type="NCBI Taxonomy" id="908966"/>
    <lineage>
        <taxon>Bacteria</taxon>
        <taxon>Pseudomonadati</taxon>
        <taxon>Bacteroidota</taxon>
        <taxon>Chitinophagia</taxon>
        <taxon>Chitinophagales</taxon>
        <taxon>Chitinophagaceae</taxon>
        <taxon>Parasediminibacterium</taxon>
    </lineage>
</organism>
<dbReference type="NCBIfam" id="TIGR00595">
    <property type="entry name" value="priA"/>
    <property type="match status" value="1"/>
</dbReference>
<dbReference type="HAMAP" id="MF_00983">
    <property type="entry name" value="PriA"/>
    <property type="match status" value="1"/>
</dbReference>
<comment type="cofactor">
    <cofactor evidence="11">
        <name>Zn(2+)</name>
        <dbReference type="ChEBI" id="CHEBI:29105"/>
    </cofactor>
    <text evidence="11">Binds 2 zinc ions per subunit.</text>
</comment>
<keyword evidence="3 11" id="KW-0479">Metal-binding</keyword>
<accession>A0ABV8PUS3</accession>
<dbReference type="PANTHER" id="PTHR30580:SF0">
    <property type="entry name" value="PRIMOSOMAL PROTEIN N"/>
    <property type="match status" value="1"/>
</dbReference>
<comment type="similarity">
    <text evidence="11">Belongs to the helicase family. PriA subfamily.</text>
</comment>
<comment type="catalytic activity">
    <reaction evidence="11">
        <text>ATP + H2O = ADP + phosphate + H(+)</text>
        <dbReference type="Rhea" id="RHEA:13065"/>
        <dbReference type="ChEBI" id="CHEBI:15377"/>
        <dbReference type="ChEBI" id="CHEBI:15378"/>
        <dbReference type="ChEBI" id="CHEBI:30616"/>
        <dbReference type="ChEBI" id="CHEBI:43474"/>
        <dbReference type="ChEBI" id="CHEBI:456216"/>
        <dbReference type="EC" id="5.6.2.4"/>
    </reaction>
</comment>
<reference evidence="14" key="1">
    <citation type="journal article" date="2019" name="Int. J. Syst. Evol. Microbiol.">
        <title>The Global Catalogue of Microorganisms (GCM) 10K type strain sequencing project: providing services to taxonomists for standard genome sequencing and annotation.</title>
        <authorList>
            <consortium name="The Broad Institute Genomics Platform"/>
            <consortium name="The Broad Institute Genome Sequencing Center for Infectious Disease"/>
            <person name="Wu L."/>
            <person name="Ma J."/>
        </authorList>
    </citation>
    <scope>NUCLEOTIDE SEQUENCE [LARGE SCALE GENOMIC DNA]</scope>
    <source>
        <strain evidence="14">CECT 8010</strain>
    </source>
</reference>
<evidence type="ECO:0000256" key="1">
    <source>
        <dbReference type="ARBA" id="ARBA00022515"/>
    </source>
</evidence>
<dbReference type="SUPFAM" id="SSF52540">
    <property type="entry name" value="P-loop containing nucleoside triphosphate hydrolases"/>
    <property type="match status" value="2"/>
</dbReference>
<feature type="binding site" evidence="11">
    <location>
        <position position="582"/>
    </location>
    <ligand>
        <name>Zn(2+)</name>
        <dbReference type="ChEBI" id="CHEBI:29105"/>
        <label>1</label>
    </ligand>
</feature>
<keyword evidence="7 11" id="KW-0862">Zinc</keyword>
<comment type="caution">
    <text evidence="13">The sequence shown here is derived from an EMBL/GenBank/DDBJ whole genome shotgun (WGS) entry which is preliminary data.</text>
</comment>
<dbReference type="InterPro" id="IPR014001">
    <property type="entry name" value="Helicase_ATP-bd"/>
</dbReference>
<evidence type="ECO:0000256" key="9">
    <source>
        <dbReference type="ARBA" id="ARBA00023125"/>
    </source>
</evidence>
<evidence type="ECO:0000256" key="6">
    <source>
        <dbReference type="ARBA" id="ARBA00022806"/>
    </source>
</evidence>
<dbReference type="Gene3D" id="3.40.50.300">
    <property type="entry name" value="P-loop containing nucleotide triphosphate hydrolases"/>
    <property type="match status" value="2"/>
</dbReference>
<evidence type="ECO:0000313" key="14">
    <source>
        <dbReference type="Proteomes" id="UP001595906"/>
    </source>
</evidence>
<keyword evidence="2 11" id="KW-0235">DNA replication</keyword>
<evidence type="ECO:0000256" key="2">
    <source>
        <dbReference type="ARBA" id="ARBA00022705"/>
    </source>
</evidence>
<keyword evidence="6 11" id="KW-0347">Helicase</keyword>
<dbReference type="EMBL" id="JBHSDC010000002">
    <property type="protein sequence ID" value="MFC4230647.1"/>
    <property type="molecule type" value="Genomic_DNA"/>
</dbReference>
<dbReference type="CDD" id="cd17929">
    <property type="entry name" value="DEXHc_priA"/>
    <property type="match status" value="1"/>
</dbReference>
<dbReference type="CDD" id="cd18804">
    <property type="entry name" value="SF2_C_priA"/>
    <property type="match status" value="1"/>
</dbReference>
<dbReference type="Pfam" id="PF18074">
    <property type="entry name" value="PriA_C"/>
    <property type="match status" value="1"/>
</dbReference>
<keyword evidence="1 11" id="KW-0639">Primosome</keyword>
<feature type="binding site" evidence="11">
    <location>
        <position position="569"/>
    </location>
    <ligand>
        <name>Zn(2+)</name>
        <dbReference type="ChEBI" id="CHEBI:29105"/>
        <label>2</label>
    </ligand>
</feature>
<feature type="binding site" evidence="11">
    <location>
        <position position="572"/>
    </location>
    <ligand>
        <name>Zn(2+)</name>
        <dbReference type="ChEBI" id="CHEBI:29105"/>
        <label>2</label>
    </ligand>
</feature>
<feature type="binding site" evidence="11">
    <location>
        <position position="542"/>
    </location>
    <ligand>
        <name>Zn(2+)</name>
        <dbReference type="ChEBI" id="CHEBI:29105"/>
        <label>1</label>
    </ligand>
</feature>
<dbReference type="SMART" id="SM00487">
    <property type="entry name" value="DEXDc"/>
    <property type="match status" value="1"/>
</dbReference>
<evidence type="ECO:0000256" key="7">
    <source>
        <dbReference type="ARBA" id="ARBA00022833"/>
    </source>
</evidence>